<comment type="caution">
    <text evidence="3">The sequence shown here is derived from an EMBL/GenBank/DDBJ whole genome shotgun (WGS) entry which is preliminary data.</text>
</comment>
<dbReference type="EMBL" id="RAPE01000001">
    <property type="protein sequence ID" value="RKF16018.1"/>
    <property type="molecule type" value="Genomic_DNA"/>
</dbReference>
<name>A0A3A8AUW7_9RHOB</name>
<dbReference type="AlphaFoldDB" id="A0A3A8AUW7"/>
<dbReference type="OrthoDB" id="7875109at2"/>
<accession>A0A3A8AUW7</accession>
<evidence type="ECO:0000256" key="1">
    <source>
        <dbReference type="SAM" id="Phobius"/>
    </source>
</evidence>
<evidence type="ECO:0000313" key="4">
    <source>
        <dbReference type="Proteomes" id="UP000281128"/>
    </source>
</evidence>
<evidence type="ECO:0008006" key="5">
    <source>
        <dbReference type="Google" id="ProtNLM"/>
    </source>
</evidence>
<feature type="transmembrane region" description="Helical" evidence="1">
    <location>
        <begin position="179"/>
        <end position="199"/>
    </location>
</feature>
<keyword evidence="2" id="KW-0732">Signal</keyword>
<dbReference type="Proteomes" id="UP000281128">
    <property type="component" value="Unassembled WGS sequence"/>
</dbReference>
<keyword evidence="4" id="KW-1185">Reference proteome</keyword>
<dbReference type="RefSeq" id="WP_121162937.1">
    <property type="nucleotide sequence ID" value="NZ_RAPE01000001.1"/>
</dbReference>
<organism evidence="3 4">
    <name type="scientific">Roseovarius spongiae</name>
    <dbReference type="NCBI Taxonomy" id="2320272"/>
    <lineage>
        <taxon>Bacteria</taxon>
        <taxon>Pseudomonadati</taxon>
        <taxon>Pseudomonadota</taxon>
        <taxon>Alphaproteobacteria</taxon>
        <taxon>Rhodobacterales</taxon>
        <taxon>Roseobacteraceae</taxon>
        <taxon>Roseovarius</taxon>
    </lineage>
</organism>
<reference evidence="3 4" key="1">
    <citation type="submission" date="2018-09" db="EMBL/GenBank/DDBJ databases">
        <title>Roseovarius spongiae sp. nov., isolated from a marine sponge.</title>
        <authorList>
            <person name="Zhuang L."/>
            <person name="Luo L."/>
        </authorList>
    </citation>
    <scope>NUCLEOTIDE SEQUENCE [LARGE SCALE GENOMIC DNA]</scope>
    <source>
        <strain evidence="3 4">HN-E21</strain>
    </source>
</reference>
<feature type="chain" id="PRO_5017394518" description="VPLPA-CTERM sorting domain-containing protein" evidence="2">
    <location>
        <begin position="22"/>
        <end position="205"/>
    </location>
</feature>
<proteinExistence type="predicted"/>
<protein>
    <recommendedName>
        <fullName evidence="5">VPLPA-CTERM sorting domain-containing protein</fullName>
    </recommendedName>
</protein>
<keyword evidence="1" id="KW-0472">Membrane</keyword>
<keyword evidence="1" id="KW-0812">Transmembrane</keyword>
<gene>
    <name evidence="3" type="ORF">D6850_00115</name>
</gene>
<feature type="signal peptide" evidence="2">
    <location>
        <begin position="1"/>
        <end position="21"/>
    </location>
</feature>
<sequence>MISRVIAAALVAGLAATGAGAATLDFVAEAFGDERGVADGTTINNVNTGFLNVTFSSSHFAYFDDLSGGKPAGLGVCKVLTGDAQCKPSSDDNVTSGESVTLTFDTMVDLLGLSFFNADHNPVSATDTLRIGTDLMAIGETTFGAASAATFSGITSITFAYGGSSANQFYVAGATATPVPIPASLPLLVGGLGLMGWVARRRRKA</sequence>
<evidence type="ECO:0000256" key="2">
    <source>
        <dbReference type="SAM" id="SignalP"/>
    </source>
</evidence>
<evidence type="ECO:0000313" key="3">
    <source>
        <dbReference type="EMBL" id="RKF16018.1"/>
    </source>
</evidence>
<keyword evidence="1" id="KW-1133">Transmembrane helix</keyword>